<sequence>MATSWLYFSHCRHVLPVLILYALIGCKVESDLPAGDADNGGLLLPDQFVALVVVDSLKSRARHIAVSDNGDIYVKSRFAKEGGNVALRDTTGDGKADIIQPFGDYPDDGTYGTAMRIYNGYLYFSSQLVVYRYKLTPGQLIPDSPIEVILTDDHAHGRHEHIAKPLSFDDKGNMYVPFGAPSNACQELNRTPNSPGIDPCPMLEDHGGIWRFDAGKTGQTQKDGFKFATGLRSIVAMDWNTDDGNLYAVMHGRDDLLRLWANRFSPWQSAELPSEEFLRIREGTDAGWPYCYYDQIQEKKVLAPEYGGDGNITTRCEGFEKPLIGFPGHWAPNDLLFYHGSQYPDRYKGGAFIAFHGSTNRAPYPQAGYFVAFVPFANGVPSGPWEVFADGFAGADPVVNVSDAVYRPMGIAMGPDGSLYIADTEKGKIWRILYTGKKDDFGQTQLAKMEQRKSAAHIRRPHISDDNLDKGVVAGGEKIYNVYCGSCHQNNGLGASGRFPPLAHTQWVTGDKKRLINIVLQGLTGRIEVNGEPFDNTMPQHSFLSDSEIANVLTYIRTSFGNKAGAITADEVRLERESIDHGP</sequence>
<dbReference type="AlphaFoldDB" id="A0AAP2GKY8"/>
<feature type="domain" description="Cytochrome c" evidence="5">
    <location>
        <begin position="471"/>
        <end position="560"/>
    </location>
</feature>
<organism evidence="6 7">
    <name type="scientific">Chryseosolibacter histidini</name>
    <dbReference type="NCBI Taxonomy" id="2782349"/>
    <lineage>
        <taxon>Bacteria</taxon>
        <taxon>Pseudomonadati</taxon>
        <taxon>Bacteroidota</taxon>
        <taxon>Cytophagia</taxon>
        <taxon>Cytophagales</taxon>
        <taxon>Chryseotaleaceae</taxon>
        <taxon>Chryseosolibacter</taxon>
    </lineage>
</organism>
<name>A0AAP2GKY8_9BACT</name>
<evidence type="ECO:0000313" key="6">
    <source>
        <dbReference type="EMBL" id="MBT1695288.1"/>
    </source>
</evidence>
<keyword evidence="3 4" id="KW-0408">Iron</keyword>
<dbReference type="InterPro" id="IPR054539">
    <property type="entry name" value="Beta-prop_PDH"/>
</dbReference>
<protein>
    <submittedName>
        <fullName evidence="6">PQQ-dependent sugar dehydrogenase</fullName>
    </submittedName>
</protein>
<evidence type="ECO:0000256" key="1">
    <source>
        <dbReference type="ARBA" id="ARBA00022617"/>
    </source>
</evidence>
<dbReference type="InterPro" id="IPR011042">
    <property type="entry name" value="6-blade_b-propeller_TolB-like"/>
</dbReference>
<keyword evidence="2 4" id="KW-0479">Metal-binding</keyword>
<evidence type="ECO:0000259" key="5">
    <source>
        <dbReference type="PROSITE" id="PS51007"/>
    </source>
</evidence>
<evidence type="ECO:0000256" key="3">
    <source>
        <dbReference type="ARBA" id="ARBA00023004"/>
    </source>
</evidence>
<dbReference type="Proteomes" id="UP001319200">
    <property type="component" value="Unassembled WGS sequence"/>
</dbReference>
<dbReference type="SUPFAM" id="SSF46626">
    <property type="entry name" value="Cytochrome c"/>
    <property type="match status" value="1"/>
</dbReference>
<reference evidence="6 7" key="1">
    <citation type="submission" date="2021-05" db="EMBL/GenBank/DDBJ databases">
        <title>A Polyphasic approach of four new species of the genus Ohtaekwangia: Ohtaekwangia histidinii sp. nov., Ohtaekwangia cretensis sp. nov., Ohtaekwangia indiensis sp. nov., Ohtaekwangia reichenbachii sp. nov. from diverse environment.</title>
        <authorList>
            <person name="Octaviana S."/>
        </authorList>
    </citation>
    <scope>NUCLEOTIDE SEQUENCE [LARGE SCALE GENOMIC DNA]</scope>
    <source>
        <strain evidence="6 7">PWU4</strain>
    </source>
</reference>
<dbReference type="PANTHER" id="PTHR35008:SF8">
    <property type="entry name" value="ALCOHOL DEHYDROGENASE CYTOCHROME C SUBUNIT"/>
    <property type="match status" value="1"/>
</dbReference>
<evidence type="ECO:0000256" key="4">
    <source>
        <dbReference type="PROSITE-ProRule" id="PRU00433"/>
    </source>
</evidence>
<proteinExistence type="predicted"/>
<gene>
    <name evidence="6" type="ORF">KK083_00280</name>
</gene>
<dbReference type="GO" id="GO:0009055">
    <property type="term" value="F:electron transfer activity"/>
    <property type="evidence" value="ECO:0007669"/>
    <property type="project" value="InterPro"/>
</dbReference>
<dbReference type="GO" id="GO:0046872">
    <property type="term" value="F:metal ion binding"/>
    <property type="evidence" value="ECO:0007669"/>
    <property type="project" value="UniProtKB-KW"/>
</dbReference>
<keyword evidence="1 4" id="KW-0349">Heme</keyword>
<dbReference type="PROSITE" id="PS51007">
    <property type="entry name" value="CYTC"/>
    <property type="match status" value="1"/>
</dbReference>
<evidence type="ECO:0000256" key="2">
    <source>
        <dbReference type="ARBA" id="ARBA00022723"/>
    </source>
</evidence>
<dbReference type="InterPro" id="IPR051459">
    <property type="entry name" value="Cytochrome_c-type_DH"/>
</dbReference>
<dbReference type="EMBL" id="JAHESF010000001">
    <property type="protein sequence ID" value="MBT1695288.1"/>
    <property type="molecule type" value="Genomic_DNA"/>
</dbReference>
<dbReference type="Gene3D" id="2.120.10.30">
    <property type="entry name" value="TolB, C-terminal domain"/>
    <property type="match status" value="1"/>
</dbReference>
<keyword evidence="7" id="KW-1185">Reference proteome</keyword>
<dbReference type="Gene3D" id="1.10.760.10">
    <property type="entry name" value="Cytochrome c-like domain"/>
    <property type="match status" value="1"/>
</dbReference>
<dbReference type="PANTHER" id="PTHR35008">
    <property type="entry name" value="BLL4482 PROTEIN-RELATED"/>
    <property type="match status" value="1"/>
</dbReference>
<dbReference type="SUPFAM" id="SSF50952">
    <property type="entry name" value="Soluble quinoprotein glucose dehydrogenase"/>
    <property type="match status" value="1"/>
</dbReference>
<dbReference type="GO" id="GO:0020037">
    <property type="term" value="F:heme binding"/>
    <property type="evidence" value="ECO:0007669"/>
    <property type="project" value="InterPro"/>
</dbReference>
<dbReference type="InterPro" id="IPR011041">
    <property type="entry name" value="Quinoprot_gluc/sorb_DH_b-prop"/>
</dbReference>
<dbReference type="Pfam" id="PF00034">
    <property type="entry name" value="Cytochrom_C"/>
    <property type="match status" value="1"/>
</dbReference>
<evidence type="ECO:0000313" key="7">
    <source>
        <dbReference type="Proteomes" id="UP001319200"/>
    </source>
</evidence>
<dbReference type="Pfam" id="PF22807">
    <property type="entry name" value="TrAA12"/>
    <property type="match status" value="1"/>
</dbReference>
<dbReference type="InterPro" id="IPR036909">
    <property type="entry name" value="Cyt_c-like_dom_sf"/>
</dbReference>
<comment type="caution">
    <text evidence="6">The sequence shown here is derived from an EMBL/GenBank/DDBJ whole genome shotgun (WGS) entry which is preliminary data.</text>
</comment>
<dbReference type="InterPro" id="IPR009056">
    <property type="entry name" value="Cyt_c-like_dom"/>
</dbReference>
<accession>A0AAP2GKY8</accession>